<comment type="similarity">
    <text evidence="1">Belongs to the universal stress protein A family.</text>
</comment>
<reference evidence="4 5" key="1">
    <citation type="submission" date="2017-10" db="EMBL/GenBank/DDBJ databases">
        <title>Sequencing the genomes of 1000 actinobacteria strains.</title>
        <authorList>
            <person name="Klenk H.-P."/>
        </authorList>
    </citation>
    <scope>NUCLEOTIDE SEQUENCE [LARGE SCALE GENOMIC DNA]</scope>
    <source>
        <strain evidence="4 5">DSM 18966</strain>
    </source>
</reference>
<evidence type="ECO:0000259" key="3">
    <source>
        <dbReference type="Pfam" id="PF00582"/>
    </source>
</evidence>
<dbReference type="PANTHER" id="PTHR46553">
    <property type="entry name" value="ADENINE NUCLEOTIDE ALPHA HYDROLASES-LIKE SUPERFAMILY PROTEIN"/>
    <property type="match status" value="1"/>
</dbReference>
<evidence type="ECO:0000313" key="4">
    <source>
        <dbReference type="EMBL" id="PFG32996.1"/>
    </source>
</evidence>
<evidence type="ECO:0000256" key="1">
    <source>
        <dbReference type="ARBA" id="ARBA00008791"/>
    </source>
</evidence>
<dbReference type="PANTHER" id="PTHR46553:SF3">
    <property type="entry name" value="ADENINE NUCLEOTIDE ALPHA HYDROLASES-LIKE SUPERFAMILY PROTEIN"/>
    <property type="match status" value="1"/>
</dbReference>
<evidence type="ECO:0000256" key="2">
    <source>
        <dbReference type="SAM" id="MobiDB-lite"/>
    </source>
</evidence>
<dbReference type="InterPro" id="IPR006015">
    <property type="entry name" value="Universal_stress_UspA"/>
</dbReference>
<feature type="region of interest" description="Disordered" evidence="2">
    <location>
        <begin position="186"/>
        <end position="213"/>
    </location>
</feature>
<comment type="caution">
    <text evidence="4">The sequence shown here is derived from an EMBL/GenBank/DDBJ whole genome shotgun (WGS) entry which is preliminary data.</text>
</comment>
<evidence type="ECO:0000313" key="5">
    <source>
        <dbReference type="Proteomes" id="UP000225548"/>
    </source>
</evidence>
<dbReference type="OrthoDB" id="6174426at2"/>
<feature type="domain" description="UspA" evidence="3">
    <location>
        <begin position="152"/>
        <end position="289"/>
    </location>
</feature>
<name>A0A2A9E2W6_9MICO</name>
<proteinExistence type="inferred from homology"/>
<dbReference type="Gene3D" id="3.40.50.620">
    <property type="entry name" value="HUPs"/>
    <property type="match status" value="2"/>
</dbReference>
<dbReference type="RefSeq" id="WP_098454275.1">
    <property type="nucleotide sequence ID" value="NZ_PDJG01000001.1"/>
</dbReference>
<keyword evidence="5" id="KW-1185">Reference proteome</keyword>
<dbReference type="SUPFAM" id="SSF52402">
    <property type="entry name" value="Adenine nucleotide alpha hydrolases-like"/>
    <property type="match status" value="2"/>
</dbReference>
<feature type="region of interest" description="Disordered" evidence="2">
    <location>
        <begin position="291"/>
        <end position="310"/>
    </location>
</feature>
<dbReference type="PRINTS" id="PR01438">
    <property type="entry name" value="UNVRSLSTRESS"/>
</dbReference>
<dbReference type="Pfam" id="PF00582">
    <property type="entry name" value="Usp"/>
    <property type="match status" value="2"/>
</dbReference>
<protein>
    <submittedName>
        <fullName evidence="4">Nucleotide-binding universal stress UspA family protein</fullName>
    </submittedName>
</protein>
<dbReference type="Proteomes" id="UP000225548">
    <property type="component" value="Unassembled WGS sequence"/>
</dbReference>
<gene>
    <name evidence="4" type="ORF">ATL42_0848</name>
</gene>
<organism evidence="4 5">
    <name type="scientific">Sanguibacter antarcticus</name>
    <dbReference type="NCBI Taxonomy" id="372484"/>
    <lineage>
        <taxon>Bacteria</taxon>
        <taxon>Bacillati</taxon>
        <taxon>Actinomycetota</taxon>
        <taxon>Actinomycetes</taxon>
        <taxon>Micrococcales</taxon>
        <taxon>Sanguibacteraceae</taxon>
        <taxon>Sanguibacter</taxon>
    </lineage>
</organism>
<dbReference type="InterPro" id="IPR014729">
    <property type="entry name" value="Rossmann-like_a/b/a_fold"/>
</dbReference>
<dbReference type="InterPro" id="IPR006016">
    <property type="entry name" value="UspA"/>
</dbReference>
<accession>A0A2A9E2W6</accession>
<dbReference type="AlphaFoldDB" id="A0A2A9E2W6"/>
<feature type="domain" description="UspA" evidence="3">
    <location>
        <begin position="7"/>
        <end position="140"/>
    </location>
</feature>
<dbReference type="EMBL" id="PDJG01000001">
    <property type="protein sequence ID" value="PFG32996.1"/>
    <property type="molecule type" value="Genomic_DNA"/>
</dbReference>
<sequence>MTEHGSVVIALDGSPHSAQTLEWGMAEAVLRGTDAILVRACPGTRDINRIGWYPLLEDEMFEAESRAYLEKTLPRVRERWPDVEVSTRLLHGSEVPVLRDISRGAALLVIGARGRSGRRRLGSTGAHIAAHALSPVAVVRDVRAPSDSPAPVVVGVDGSPSSLLAARLAAAEASLRGAPLVVVHARPKKSGRRADGEQASVGDRGASDERASTDGMAEVARTLAGDHPGLDVTVDVRLDDPARALIAAGRDAQLIVVGSRGLGAFRGILMGSVSSEVLRKAERTVLVVRTGPEDATHGDAPAGGSEEIDG</sequence>